<dbReference type="GO" id="GO:0008173">
    <property type="term" value="F:RNA methyltransferase activity"/>
    <property type="evidence" value="ECO:0007669"/>
    <property type="project" value="InterPro"/>
</dbReference>
<sequence length="412" mass="43701">MAACSSEPTVVSDGSPAPEPVACYLILHSVSKRHNIGSLLRCCTAFRVKTVCLVGSRHFNSFGSHGAANHVELEYYPTLEACCGHLKSALSCRIMGVEIMPAAQPIHQHPFCGPTAFMLGNEGTGLSDKQTGLCDDFVYIAQYGAGTASLNVSTAAAIVLHHFAMWAAYPEQGRDAQKFVVAERATLPHAKGLVPLNSEERRAEQQRRADAGAADWLTELTELGSESHGAATFEWGLVRKSGVTVFLRLAGAPVAAQNPRSGSKAFVDSPPRRKEPLEVVSRIAACVEMNAAVSRFETLAGRSAMVGVLVAALSEVLASTSEGLFGSWGADELNVLAATGLGLLSCSILLAASSKRHMGRGLTAAVLTSLTALSGVKGGARQRSLDRAVDRVFDQVFSSSMIHYNFLEDDLI</sequence>
<dbReference type="GO" id="GO:0006396">
    <property type="term" value="P:RNA processing"/>
    <property type="evidence" value="ECO:0007669"/>
    <property type="project" value="InterPro"/>
</dbReference>
<evidence type="ECO:0000256" key="2">
    <source>
        <dbReference type="ARBA" id="ARBA00022679"/>
    </source>
</evidence>
<name>A0AAW1SRL1_9CHLO</name>
<protein>
    <recommendedName>
        <fullName evidence="3">tRNA/rRNA methyltransferase SpoU type domain-containing protein</fullName>
    </recommendedName>
</protein>
<dbReference type="Gene3D" id="3.40.1280.10">
    <property type="match status" value="1"/>
</dbReference>
<dbReference type="InterPro" id="IPR029028">
    <property type="entry name" value="Alpha/beta_knot_MTases"/>
</dbReference>
<dbReference type="AlphaFoldDB" id="A0AAW1SRL1"/>
<dbReference type="GO" id="GO:0003723">
    <property type="term" value="F:RNA binding"/>
    <property type="evidence" value="ECO:0007669"/>
    <property type="project" value="InterPro"/>
</dbReference>
<dbReference type="InterPro" id="IPR001537">
    <property type="entry name" value="SpoU_MeTrfase"/>
</dbReference>
<keyword evidence="2" id="KW-0808">Transferase</keyword>
<dbReference type="InterPro" id="IPR051259">
    <property type="entry name" value="rRNA_Methyltransferase"/>
</dbReference>
<evidence type="ECO:0000313" key="4">
    <source>
        <dbReference type="EMBL" id="KAK9851892.1"/>
    </source>
</evidence>
<evidence type="ECO:0000256" key="1">
    <source>
        <dbReference type="ARBA" id="ARBA00022603"/>
    </source>
</evidence>
<dbReference type="PANTHER" id="PTHR43191">
    <property type="entry name" value="RRNA METHYLTRANSFERASE 3"/>
    <property type="match status" value="1"/>
</dbReference>
<reference evidence="4 5" key="1">
    <citation type="journal article" date="2024" name="Nat. Commun.">
        <title>Phylogenomics reveals the evolutionary origins of lichenization in chlorophyte algae.</title>
        <authorList>
            <person name="Puginier C."/>
            <person name="Libourel C."/>
            <person name="Otte J."/>
            <person name="Skaloud P."/>
            <person name="Haon M."/>
            <person name="Grisel S."/>
            <person name="Petersen M."/>
            <person name="Berrin J.G."/>
            <person name="Delaux P.M."/>
            <person name="Dal Grande F."/>
            <person name="Keller J."/>
        </authorList>
    </citation>
    <scope>NUCLEOTIDE SEQUENCE [LARGE SCALE GENOMIC DNA]</scope>
    <source>
        <strain evidence="4 5">SAG 2523</strain>
    </source>
</reference>
<dbReference type="SUPFAM" id="SSF75217">
    <property type="entry name" value="alpha/beta knot"/>
    <property type="match status" value="1"/>
</dbReference>
<evidence type="ECO:0000313" key="5">
    <source>
        <dbReference type="Proteomes" id="UP001485043"/>
    </source>
</evidence>
<accession>A0AAW1SRL1</accession>
<keyword evidence="5" id="KW-1185">Reference proteome</keyword>
<proteinExistence type="predicted"/>
<keyword evidence="1" id="KW-0489">Methyltransferase</keyword>
<feature type="domain" description="tRNA/rRNA methyltransferase SpoU type" evidence="3">
    <location>
        <begin position="24"/>
        <end position="161"/>
    </location>
</feature>
<dbReference type="PANTHER" id="PTHR43191:SF7">
    <property type="entry name" value="OBP33PEP LIKE PROTEIN"/>
    <property type="match status" value="1"/>
</dbReference>
<dbReference type="Proteomes" id="UP001485043">
    <property type="component" value="Unassembled WGS sequence"/>
</dbReference>
<dbReference type="CDD" id="cd18096">
    <property type="entry name" value="SpoU-like"/>
    <property type="match status" value="1"/>
</dbReference>
<dbReference type="InterPro" id="IPR029026">
    <property type="entry name" value="tRNA_m1G_MTases_N"/>
</dbReference>
<dbReference type="EMBL" id="JALJOV010001215">
    <property type="protein sequence ID" value="KAK9851892.1"/>
    <property type="molecule type" value="Genomic_DNA"/>
</dbReference>
<dbReference type="GO" id="GO:0032259">
    <property type="term" value="P:methylation"/>
    <property type="evidence" value="ECO:0007669"/>
    <property type="project" value="UniProtKB-KW"/>
</dbReference>
<dbReference type="Pfam" id="PF00588">
    <property type="entry name" value="SpoU_methylase"/>
    <property type="match status" value="1"/>
</dbReference>
<evidence type="ECO:0000259" key="3">
    <source>
        <dbReference type="Pfam" id="PF00588"/>
    </source>
</evidence>
<comment type="caution">
    <text evidence="4">The sequence shown here is derived from an EMBL/GenBank/DDBJ whole genome shotgun (WGS) entry which is preliminary data.</text>
</comment>
<gene>
    <name evidence="4" type="ORF">WJX84_002276</name>
</gene>
<organism evidence="4 5">
    <name type="scientific">Apatococcus fuscideae</name>
    <dbReference type="NCBI Taxonomy" id="2026836"/>
    <lineage>
        <taxon>Eukaryota</taxon>
        <taxon>Viridiplantae</taxon>
        <taxon>Chlorophyta</taxon>
        <taxon>core chlorophytes</taxon>
        <taxon>Trebouxiophyceae</taxon>
        <taxon>Chlorellales</taxon>
        <taxon>Chlorellaceae</taxon>
        <taxon>Apatococcus</taxon>
    </lineage>
</organism>